<dbReference type="InterPro" id="IPR045357">
    <property type="entry name" value="Aminopeptidase_N-like_N"/>
</dbReference>
<keyword evidence="24" id="KW-1185">Reference proteome</keyword>
<dbReference type="EMBL" id="OU895878">
    <property type="protein sequence ID" value="CAG9803337.1"/>
    <property type="molecule type" value="Genomic_DNA"/>
</dbReference>
<dbReference type="SUPFAM" id="SSF63737">
    <property type="entry name" value="Leukotriene A4 hydrolase N-terminal domain"/>
    <property type="match status" value="1"/>
</dbReference>
<dbReference type="Pfam" id="PF11838">
    <property type="entry name" value="ERAP1_C"/>
    <property type="match status" value="1"/>
</dbReference>
<dbReference type="PANTHER" id="PTHR11533:SF301">
    <property type="entry name" value="AMINOPEPTIDASE"/>
    <property type="match status" value="1"/>
</dbReference>
<feature type="signal peptide" evidence="19">
    <location>
        <begin position="1"/>
        <end position="17"/>
    </location>
</feature>
<dbReference type="GO" id="GO:0070006">
    <property type="term" value="F:metalloaminopeptidase activity"/>
    <property type="evidence" value="ECO:0007669"/>
    <property type="project" value="TreeGrafter"/>
</dbReference>
<dbReference type="GO" id="GO:0005886">
    <property type="term" value="C:plasma membrane"/>
    <property type="evidence" value="ECO:0007669"/>
    <property type="project" value="UniProtKB-SubCell"/>
</dbReference>
<keyword evidence="5" id="KW-0336">GPI-anchor</keyword>
<evidence type="ECO:0000256" key="19">
    <source>
        <dbReference type="SAM" id="SignalP"/>
    </source>
</evidence>
<evidence type="ECO:0000256" key="13">
    <source>
        <dbReference type="ARBA" id="ARBA00023180"/>
    </source>
</evidence>
<dbReference type="EC" id="3.4.11.-" evidence="18"/>
<comment type="cofactor">
    <cofactor evidence="16 18">
        <name>Zn(2+)</name>
        <dbReference type="ChEBI" id="CHEBI:29105"/>
    </cofactor>
    <text evidence="16 18">Binds 1 zinc ion per subunit.</text>
</comment>
<feature type="binding site" evidence="16">
    <location>
        <position position="374"/>
    </location>
    <ligand>
        <name>Zn(2+)</name>
        <dbReference type="ChEBI" id="CHEBI:29105"/>
        <note>catalytic</note>
    </ligand>
</feature>
<evidence type="ECO:0000256" key="8">
    <source>
        <dbReference type="ARBA" id="ARBA00022801"/>
    </source>
</evidence>
<name>A0A9N9RV18_9DIPT</name>
<feature type="active site" description="Proton acceptor" evidence="15">
    <location>
        <position position="352"/>
    </location>
</feature>
<evidence type="ECO:0000256" key="10">
    <source>
        <dbReference type="ARBA" id="ARBA00023049"/>
    </source>
</evidence>
<feature type="transmembrane region" description="Helical" evidence="18">
    <location>
        <begin position="912"/>
        <end position="932"/>
    </location>
</feature>
<dbReference type="Gene3D" id="2.60.40.1910">
    <property type="match status" value="1"/>
</dbReference>
<feature type="domain" description="Peptidase M1 membrane alanine aminopeptidase" evidence="20">
    <location>
        <begin position="277"/>
        <end position="496"/>
    </location>
</feature>
<evidence type="ECO:0000256" key="2">
    <source>
        <dbReference type="ARBA" id="ARBA00010136"/>
    </source>
</evidence>
<dbReference type="InterPro" id="IPR024571">
    <property type="entry name" value="ERAP1-like_C_dom"/>
</dbReference>
<dbReference type="GO" id="GO:0008270">
    <property type="term" value="F:zinc ion binding"/>
    <property type="evidence" value="ECO:0007669"/>
    <property type="project" value="UniProtKB-UniRule"/>
</dbReference>
<dbReference type="SUPFAM" id="SSF55486">
    <property type="entry name" value="Metalloproteases ('zincins'), catalytic domain"/>
    <property type="match status" value="1"/>
</dbReference>
<dbReference type="InterPro" id="IPR034016">
    <property type="entry name" value="M1_APN-typ"/>
</dbReference>
<evidence type="ECO:0000256" key="14">
    <source>
        <dbReference type="ARBA" id="ARBA00023288"/>
    </source>
</evidence>
<evidence type="ECO:0000256" key="9">
    <source>
        <dbReference type="ARBA" id="ARBA00022833"/>
    </source>
</evidence>
<keyword evidence="8 18" id="KW-0378">Hydrolase</keyword>
<feature type="chain" id="PRO_5040286537" description="Aminopeptidase" evidence="19">
    <location>
        <begin position="18"/>
        <end position="933"/>
    </location>
</feature>
<evidence type="ECO:0000256" key="18">
    <source>
        <dbReference type="RuleBase" id="RU364040"/>
    </source>
</evidence>
<dbReference type="Proteomes" id="UP001153620">
    <property type="component" value="Chromosome 2"/>
</dbReference>
<gene>
    <name evidence="23" type="ORF">CHIRRI_LOCUS6238</name>
</gene>
<keyword evidence="19" id="KW-0732">Signal</keyword>
<evidence type="ECO:0000259" key="20">
    <source>
        <dbReference type="Pfam" id="PF01433"/>
    </source>
</evidence>
<dbReference type="FunFam" id="1.25.50.20:FF:000001">
    <property type="entry name" value="Aminopeptidase"/>
    <property type="match status" value="1"/>
</dbReference>
<keyword evidence="4" id="KW-1003">Cell membrane</keyword>
<evidence type="ECO:0000256" key="11">
    <source>
        <dbReference type="ARBA" id="ARBA00023136"/>
    </source>
</evidence>
<feature type="domain" description="ERAP1-like C-terminal" evidence="21">
    <location>
        <begin position="574"/>
        <end position="885"/>
    </location>
</feature>
<dbReference type="GO" id="GO:0006508">
    <property type="term" value="P:proteolysis"/>
    <property type="evidence" value="ECO:0007669"/>
    <property type="project" value="UniProtKB-KW"/>
</dbReference>
<dbReference type="FunFam" id="2.60.40.1730:FF:000013">
    <property type="entry name" value="Aminopeptidase"/>
    <property type="match status" value="1"/>
</dbReference>
<dbReference type="GO" id="GO:0098552">
    <property type="term" value="C:side of membrane"/>
    <property type="evidence" value="ECO:0007669"/>
    <property type="project" value="UniProtKB-KW"/>
</dbReference>
<protein>
    <recommendedName>
        <fullName evidence="18">Aminopeptidase</fullName>
        <ecNumber evidence="18">3.4.11.-</ecNumber>
    </recommendedName>
</protein>
<dbReference type="InterPro" id="IPR050344">
    <property type="entry name" value="Peptidase_M1_aminopeptidases"/>
</dbReference>
<comment type="subcellular location">
    <subcellularLocation>
        <location evidence="1">Cell membrane</location>
        <topology evidence="1">Lipid-anchor</topology>
        <topology evidence="1">GPI-anchor</topology>
    </subcellularLocation>
</comment>
<dbReference type="Pfam" id="PF01433">
    <property type="entry name" value="Peptidase_M1"/>
    <property type="match status" value="1"/>
</dbReference>
<organism evidence="23 24">
    <name type="scientific">Chironomus riparius</name>
    <dbReference type="NCBI Taxonomy" id="315576"/>
    <lineage>
        <taxon>Eukaryota</taxon>
        <taxon>Metazoa</taxon>
        <taxon>Ecdysozoa</taxon>
        <taxon>Arthropoda</taxon>
        <taxon>Hexapoda</taxon>
        <taxon>Insecta</taxon>
        <taxon>Pterygota</taxon>
        <taxon>Neoptera</taxon>
        <taxon>Endopterygota</taxon>
        <taxon>Diptera</taxon>
        <taxon>Nematocera</taxon>
        <taxon>Chironomoidea</taxon>
        <taxon>Chironomidae</taxon>
        <taxon>Chironominae</taxon>
        <taxon>Chironomus</taxon>
    </lineage>
</organism>
<reference evidence="23" key="1">
    <citation type="submission" date="2022-01" db="EMBL/GenBank/DDBJ databases">
        <authorList>
            <person name="King R."/>
        </authorList>
    </citation>
    <scope>NUCLEOTIDE SEQUENCE</scope>
</reference>
<keyword evidence="18" id="KW-1133">Transmembrane helix</keyword>
<dbReference type="InterPro" id="IPR027268">
    <property type="entry name" value="Peptidase_M4/M1_CTD_sf"/>
</dbReference>
<evidence type="ECO:0000256" key="17">
    <source>
        <dbReference type="PIRSR" id="PIRSR634016-4"/>
    </source>
</evidence>
<evidence type="ECO:0000313" key="23">
    <source>
        <dbReference type="EMBL" id="CAG9803337.1"/>
    </source>
</evidence>
<evidence type="ECO:0000256" key="15">
    <source>
        <dbReference type="PIRSR" id="PIRSR634016-1"/>
    </source>
</evidence>
<keyword evidence="12" id="KW-1015">Disulfide bond</keyword>
<proteinExistence type="inferred from homology"/>
<dbReference type="PRINTS" id="PR00756">
    <property type="entry name" value="ALADIPTASE"/>
</dbReference>
<evidence type="ECO:0000256" key="4">
    <source>
        <dbReference type="ARBA" id="ARBA00022475"/>
    </source>
</evidence>
<feature type="binding site" evidence="16">
    <location>
        <position position="355"/>
    </location>
    <ligand>
        <name>Zn(2+)</name>
        <dbReference type="ChEBI" id="CHEBI:29105"/>
        <note>catalytic</note>
    </ligand>
</feature>
<dbReference type="GO" id="GO:0005615">
    <property type="term" value="C:extracellular space"/>
    <property type="evidence" value="ECO:0007669"/>
    <property type="project" value="TreeGrafter"/>
</dbReference>
<dbReference type="GO" id="GO:0042277">
    <property type="term" value="F:peptide binding"/>
    <property type="evidence" value="ECO:0007669"/>
    <property type="project" value="TreeGrafter"/>
</dbReference>
<keyword evidence="14" id="KW-0449">Lipoprotein</keyword>
<dbReference type="CDD" id="cd09601">
    <property type="entry name" value="M1_APN-Q_like"/>
    <property type="match status" value="1"/>
</dbReference>
<keyword evidence="10 18" id="KW-0482">Metalloprotease</keyword>
<keyword evidence="6 18" id="KW-0645">Protease</keyword>
<dbReference type="InterPro" id="IPR042097">
    <property type="entry name" value="Aminopeptidase_N-like_N_sf"/>
</dbReference>
<feature type="binding site" evidence="16">
    <location>
        <position position="351"/>
    </location>
    <ligand>
        <name>Zn(2+)</name>
        <dbReference type="ChEBI" id="CHEBI:29105"/>
        <note>catalytic</note>
    </ligand>
</feature>
<dbReference type="AlphaFoldDB" id="A0A9N9RV18"/>
<reference evidence="23" key="2">
    <citation type="submission" date="2022-10" db="EMBL/GenBank/DDBJ databases">
        <authorList>
            <consortium name="ENA_rothamsted_submissions"/>
            <consortium name="culmorum"/>
            <person name="King R."/>
        </authorList>
    </citation>
    <scope>NUCLEOTIDE SEQUENCE</scope>
</reference>
<feature type="site" description="Transition state stabilizer" evidence="17">
    <location>
        <position position="437"/>
    </location>
</feature>
<evidence type="ECO:0000256" key="12">
    <source>
        <dbReference type="ARBA" id="ARBA00023157"/>
    </source>
</evidence>
<comment type="similarity">
    <text evidence="2 18">Belongs to the peptidase M1 family.</text>
</comment>
<dbReference type="FunFam" id="1.10.390.10:FF:000006">
    <property type="entry name" value="Puromycin-sensitive aminopeptidase"/>
    <property type="match status" value="1"/>
</dbReference>
<dbReference type="InterPro" id="IPR001930">
    <property type="entry name" value="Peptidase_M1"/>
</dbReference>
<dbReference type="PANTHER" id="PTHR11533">
    <property type="entry name" value="PROTEASE M1 ZINC METALLOPROTEASE"/>
    <property type="match status" value="1"/>
</dbReference>
<keyword evidence="9 16" id="KW-0862">Zinc</keyword>
<dbReference type="Gene3D" id="1.10.390.10">
    <property type="entry name" value="Neutral Protease Domain 2"/>
    <property type="match status" value="1"/>
</dbReference>
<dbReference type="OrthoDB" id="10031169at2759"/>
<dbReference type="Gene3D" id="1.25.50.20">
    <property type="match status" value="1"/>
</dbReference>
<evidence type="ECO:0000313" key="24">
    <source>
        <dbReference type="Proteomes" id="UP001153620"/>
    </source>
</evidence>
<evidence type="ECO:0000259" key="21">
    <source>
        <dbReference type="Pfam" id="PF11838"/>
    </source>
</evidence>
<evidence type="ECO:0000256" key="16">
    <source>
        <dbReference type="PIRSR" id="PIRSR634016-3"/>
    </source>
</evidence>
<dbReference type="Pfam" id="PF17900">
    <property type="entry name" value="Peptidase_M1_N"/>
    <property type="match status" value="1"/>
</dbReference>
<evidence type="ECO:0000256" key="1">
    <source>
        <dbReference type="ARBA" id="ARBA00004609"/>
    </source>
</evidence>
<keyword evidence="18" id="KW-0812">Transmembrane</keyword>
<feature type="domain" description="Aminopeptidase N-like N-terminal" evidence="22">
    <location>
        <begin position="49"/>
        <end position="245"/>
    </location>
</feature>
<keyword evidence="7 16" id="KW-0479">Metal-binding</keyword>
<dbReference type="InterPro" id="IPR014782">
    <property type="entry name" value="Peptidase_M1_dom"/>
</dbReference>
<keyword evidence="3 18" id="KW-0031">Aminopeptidase</keyword>
<evidence type="ECO:0000259" key="22">
    <source>
        <dbReference type="Pfam" id="PF17900"/>
    </source>
</evidence>
<dbReference type="Gene3D" id="2.60.40.1730">
    <property type="entry name" value="tricorn interacting facor f3 domain"/>
    <property type="match status" value="1"/>
</dbReference>
<dbReference type="GO" id="GO:0005737">
    <property type="term" value="C:cytoplasm"/>
    <property type="evidence" value="ECO:0007669"/>
    <property type="project" value="TreeGrafter"/>
</dbReference>
<dbReference type="GO" id="GO:0043171">
    <property type="term" value="P:peptide catabolic process"/>
    <property type="evidence" value="ECO:0007669"/>
    <property type="project" value="TreeGrafter"/>
</dbReference>
<accession>A0A9N9RV18</accession>
<sequence>MIARGILVLTFIAIVHASPIENKQLQLEEEISSFAVEDLNYRLNEDVLPINYKLTLEPFFEDEGQNRAFTFKGHVDITLQAQKEVTEIVLHINDIDVHSYQFNPYEMTPVIQFNKSDYNAQYDKWTIPIPVFDKKLNENQTVILSIDYTGYMRDDMRGFYRSYYMENGKKVWMGTTQFQPVHARRAFPCFDEPGFKSTFDVVMIRPKSLALTIGNTRSTTSTDETKYPGKYIDTFETTPKMSTYLLAFIISNYVGSLKNTEDFGVYARPEVKPHTEYAVEFGIEMLDEFNKYFGINYNESMSKMDMAAIPDFSAGAMENWGILTYRETNILYDNETTPALNQQRIAAVIAHEQLHQWFGDLVTCKWWSETWMNEGFARYFQFMGTAFILKDWDLEEQFVVENLQQSMQLDSTDSTHPMTNVVNTKSEASGIFDNISYNKAASILRMLSYYVGKDDFQKILQRHLSDNKYKAVVPDDFFKAIENVKDASIADFFKSWTIQSGFPIVNASLNGTTLKLTQQRFMRSGIENNKTEKYNLPISIALDNEGFDDPTYKFVIQGNDSYEYNLSSAPKSYYMLNVQQTAFYRVNYVDDNWNKIKEVLMGDDMKKIHVLNRAQVVDDLFNFARGGVVSYSSAVDIVRYLKNETHYIPWLSAINHGLTFLSQRVKSEDAEIFAWFINDLMENIYKHLTFVYKADDRRTDIYNRVNILAWLCKYGHKDCISEAKKAYEDYSITYKKVPKDHRGVVYCNAIRYGSDEEFNFLFEKLLLENVAAEQLNIMNGLACSKNETNIKRLLGRLIRTTDIRIQDRATVINGVLNGNPEGIDYMFNFITNNYNDWRTAIGDLSALTSTVGRFTSEEQLKKFESFLETEKEGLGSLHASLSNAVNTAKLNFEWDDKYMKEFINHLHEISSASIKVISMIVSAFTLFTLYLFN</sequence>
<keyword evidence="11 18" id="KW-0472">Membrane</keyword>
<evidence type="ECO:0000256" key="3">
    <source>
        <dbReference type="ARBA" id="ARBA00022438"/>
    </source>
</evidence>
<evidence type="ECO:0000256" key="5">
    <source>
        <dbReference type="ARBA" id="ARBA00022622"/>
    </source>
</evidence>
<evidence type="ECO:0000256" key="6">
    <source>
        <dbReference type="ARBA" id="ARBA00022670"/>
    </source>
</evidence>
<keyword evidence="13" id="KW-0325">Glycoprotein</keyword>
<evidence type="ECO:0000256" key="7">
    <source>
        <dbReference type="ARBA" id="ARBA00022723"/>
    </source>
</evidence>